<keyword evidence="2" id="KW-0863">Zinc-finger</keyword>
<evidence type="ECO:0000256" key="2">
    <source>
        <dbReference type="ARBA" id="ARBA00022771"/>
    </source>
</evidence>
<evidence type="ECO:0000259" key="4">
    <source>
        <dbReference type="Pfam" id="PF04500"/>
    </source>
</evidence>
<dbReference type="PANTHER" id="PTHR47160">
    <property type="entry name" value="PUTATIVE-RELATED"/>
    <property type="match status" value="1"/>
</dbReference>
<reference evidence="6" key="1">
    <citation type="submission" date="2021-02" db="EMBL/GenBank/DDBJ databases">
        <authorList>
            <person name="Nowell W R."/>
        </authorList>
    </citation>
    <scope>NUCLEOTIDE SEQUENCE</scope>
</reference>
<evidence type="ECO:0000313" key="9">
    <source>
        <dbReference type="Proteomes" id="UP000663870"/>
    </source>
</evidence>
<dbReference type="EMBL" id="CAJNOL010000268">
    <property type="protein sequence ID" value="CAF0973627.1"/>
    <property type="molecule type" value="Genomic_DNA"/>
</dbReference>
<evidence type="ECO:0000256" key="3">
    <source>
        <dbReference type="ARBA" id="ARBA00022833"/>
    </source>
</evidence>
<dbReference type="EMBL" id="CAJNOH010000022">
    <property type="protein sequence ID" value="CAF0770088.1"/>
    <property type="molecule type" value="Genomic_DNA"/>
</dbReference>
<dbReference type="PANTHER" id="PTHR47160:SF10">
    <property type="entry name" value="MULE TRANSPOSASE DOMAIN-CONTAINING PROTEIN"/>
    <property type="match status" value="1"/>
</dbReference>
<sequence length="472" mass="55224">MSTSVEFITTTKGRPLMILDGFSYIQDRRTDIKTYWRCENHKTFNCHFRIHTCNESVTKTHVKILKQHGDHTASCKRDFIKLSLRKFHGDIADRAKNTQETTDTVLIQCISKLPDSTRIRLPPLDHVKRTILRHREKIDLPQVPNDVDFPTIPGVLQLTKRNDTFLCIDTGPGPDRILIFSSSEQLEILQTSTNFLMDGTFEIVPEIFYQLYVIHAVHREHVIPVAFCLLRRKNMTTYQEMINKILEFAPAWNPQNIMLDFEKAVLNVLSNSFPHVSLSGCYFHLRQSIHRQLQIQGLQKQYEENVDFAHGIHKIAALTFIHPDNVINAFTDLSVHLDDTFQIMLDYFEDNYIGRFRANGSRTRPLFPIEYWNVYERTKNQQMRTNNSAEAWNRRIKCVFQCSHPTLWKFIEKIILEEDSNIHTKIVRAIAGEPVNKKKKYQYLDQRLFNLVSNPHQIIIDQINAIAHNIIL</sequence>
<proteinExistence type="predicted"/>
<evidence type="ECO:0000313" key="8">
    <source>
        <dbReference type="Proteomes" id="UP000663854"/>
    </source>
</evidence>
<keyword evidence="1" id="KW-0479">Metal-binding</keyword>
<gene>
    <name evidence="7" type="ORF">JXQ802_LOCUS12802</name>
    <name evidence="6" type="ORF">PYM288_LOCUS3061</name>
</gene>
<dbReference type="GO" id="GO:0008270">
    <property type="term" value="F:zinc ion binding"/>
    <property type="evidence" value="ECO:0007669"/>
    <property type="project" value="UniProtKB-KW"/>
</dbReference>
<dbReference type="Pfam" id="PF10551">
    <property type="entry name" value="MULE"/>
    <property type="match status" value="1"/>
</dbReference>
<protein>
    <recommendedName>
        <fullName evidence="10">MULE transposase domain-containing protein</fullName>
    </recommendedName>
</protein>
<evidence type="ECO:0000259" key="5">
    <source>
        <dbReference type="Pfam" id="PF10551"/>
    </source>
</evidence>
<accession>A0A813QPC8</accession>
<dbReference type="Pfam" id="PF04500">
    <property type="entry name" value="FLYWCH"/>
    <property type="match status" value="1"/>
</dbReference>
<evidence type="ECO:0000256" key="1">
    <source>
        <dbReference type="ARBA" id="ARBA00022723"/>
    </source>
</evidence>
<comment type="caution">
    <text evidence="6">The sequence shown here is derived from an EMBL/GenBank/DDBJ whole genome shotgun (WGS) entry which is preliminary data.</text>
</comment>
<name>A0A813QPC8_9BILA</name>
<dbReference type="InterPro" id="IPR007588">
    <property type="entry name" value="Znf_FLYWCH"/>
</dbReference>
<evidence type="ECO:0008006" key="10">
    <source>
        <dbReference type="Google" id="ProtNLM"/>
    </source>
</evidence>
<keyword evidence="9" id="KW-1185">Reference proteome</keyword>
<dbReference type="AlphaFoldDB" id="A0A813QPC8"/>
<evidence type="ECO:0000313" key="6">
    <source>
        <dbReference type="EMBL" id="CAF0770088.1"/>
    </source>
</evidence>
<evidence type="ECO:0000313" key="7">
    <source>
        <dbReference type="EMBL" id="CAF0973627.1"/>
    </source>
</evidence>
<feature type="domain" description="FLYWCH-type" evidence="4">
    <location>
        <begin position="7"/>
        <end position="67"/>
    </location>
</feature>
<dbReference type="InterPro" id="IPR018289">
    <property type="entry name" value="MULE_transposase_dom"/>
</dbReference>
<organism evidence="6 8">
    <name type="scientific">Rotaria sordida</name>
    <dbReference type="NCBI Taxonomy" id="392033"/>
    <lineage>
        <taxon>Eukaryota</taxon>
        <taxon>Metazoa</taxon>
        <taxon>Spiralia</taxon>
        <taxon>Gnathifera</taxon>
        <taxon>Rotifera</taxon>
        <taxon>Eurotatoria</taxon>
        <taxon>Bdelloidea</taxon>
        <taxon>Philodinida</taxon>
        <taxon>Philodinidae</taxon>
        <taxon>Rotaria</taxon>
    </lineage>
</organism>
<dbReference type="Proteomes" id="UP000663870">
    <property type="component" value="Unassembled WGS sequence"/>
</dbReference>
<dbReference type="Proteomes" id="UP000663854">
    <property type="component" value="Unassembled WGS sequence"/>
</dbReference>
<dbReference type="Gene3D" id="2.20.25.240">
    <property type="match status" value="1"/>
</dbReference>
<feature type="domain" description="MULE transposase" evidence="5">
    <location>
        <begin position="196"/>
        <end position="287"/>
    </location>
</feature>
<keyword evidence="3" id="KW-0862">Zinc</keyword>